<evidence type="ECO:0000256" key="1">
    <source>
        <dbReference type="ARBA" id="ARBA00004611"/>
    </source>
</evidence>
<evidence type="ECO:0000256" key="2">
    <source>
        <dbReference type="ARBA" id="ARBA00022490"/>
    </source>
</evidence>
<evidence type="ECO:0000256" key="7">
    <source>
        <dbReference type="ARBA" id="ARBA00023212"/>
    </source>
</evidence>
<dbReference type="PROSITE" id="PS50294">
    <property type="entry name" value="WD_REPEATS_REGION"/>
    <property type="match status" value="1"/>
</dbReference>
<dbReference type="PANTHER" id="PTHR12442">
    <property type="entry name" value="DYNEIN INTERMEDIATE CHAIN"/>
    <property type="match status" value="1"/>
</dbReference>
<feature type="compositionally biased region" description="Polar residues" evidence="13">
    <location>
        <begin position="97"/>
        <end position="111"/>
    </location>
</feature>
<comment type="subcellular location">
    <subcellularLocation>
        <location evidence="1">Cytoplasm</location>
        <location evidence="1">Cytoskeleton</location>
        <location evidence="1">Flagellum axoneme</location>
    </subcellularLocation>
    <subcellularLocation>
        <location evidence="9">Dynein axonemal particle</location>
    </subcellularLocation>
</comment>
<evidence type="ECO:0000313" key="14">
    <source>
        <dbReference type="EMBL" id="CRK95557.1"/>
    </source>
</evidence>
<evidence type="ECO:0000256" key="5">
    <source>
        <dbReference type="ARBA" id="ARBA00022846"/>
    </source>
</evidence>
<dbReference type="InterPro" id="IPR050687">
    <property type="entry name" value="Dynein_IC"/>
</dbReference>
<dbReference type="InterPro" id="IPR015943">
    <property type="entry name" value="WD40/YVTN_repeat-like_dom_sf"/>
</dbReference>
<evidence type="ECO:0000256" key="6">
    <source>
        <dbReference type="ARBA" id="ARBA00023069"/>
    </source>
</evidence>
<dbReference type="GO" id="GO:0003341">
    <property type="term" value="P:cilium movement"/>
    <property type="evidence" value="ECO:0007669"/>
    <property type="project" value="TreeGrafter"/>
</dbReference>
<dbReference type="Proteomes" id="UP000183832">
    <property type="component" value="Unassembled WGS sequence"/>
</dbReference>
<dbReference type="InterPro" id="IPR001680">
    <property type="entry name" value="WD40_rpt"/>
</dbReference>
<dbReference type="GO" id="GO:0005858">
    <property type="term" value="C:axonemal dynein complex"/>
    <property type="evidence" value="ECO:0007669"/>
    <property type="project" value="TreeGrafter"/>
</dbReference>
<evidence type="ECO:0000313" key="15">
    <source>
        <dbReference type="Proteomes" id="UP000183832"/>
    </source>
</evidence>
<dbReference type="AlphaFoldDB" id="A0A1J1I5I4"/>
<reference evidence="14 15" key="1">
    <citation type="submission" date="2015-04" db="EMBL/GenBank/DDBJ databases">
        <authorList>
            <person name="Syromyatnikov M.Y."/>
            <person name="Popov V.N."/>
        </authorList>
    </citation>
    <scope>NUCLEOTIDE SEQUENCE [LARGE SCALE GENOMIC DNA]</scope>
</reference>
<dbReference type="Gene3D" id="2.130.10.10">
    <property type="entry name" value="YVTN repeat-like/Quinoprotein amine dehydrogenase"/>
    <property type="match status" value="2"/>
</dbReference>
<evidence type="ECO:0000256" key="12">
    <source>
        <dbReference type="PROSITE-ProRule" id="PRU00221"/>
    </source>
</evidence>
<name>A0A1J1I5I4_9DIPT</name>
<dbReference type="Pfam" id="PF00400">
    <property type="entry name" value="WD40"/>
    <property type="match status" value="1"/>
</dbReference>
<evidence type="ECO:0000256" key="8">
    <source>
        <dbReference type="ARBA" id="ARBA00023273"/>
    </source>
</evidence>
<organism evidence="14 15">
    <name type="scientific">Clunio marinus</name>
    <dbReference type="NCBI Taxonomy" id="568069"/>
    <lineage>
        <taxon>Eukaryota</taxon>
        <taxon>Metazoa</taxon>
        <taxon>Ecdysozoa</taxon>
        <taxon>Arthropoda</taxon>
        <taxon>Hexapoda</taxon>
        <taxon>Insecta</taxon>
        <taxon>Pterygota</taxon>
        <taxon>Neoptera</taxon>
        <taxon>Endopterygota</taxon>
        <taxon>Diptera</taxon>
        <taxon>Nematocera</taxon>
        <taxon>Chironomoidea</taxon>
        <taxon>Chironomidae</taxon>
        <taxon>Clunio</taxon>
    </lineage>
</organism>
<keyword evidence="15" id="KW-1185">Reference proteome</keyword>
<dbReference type="SMART" id="SM00320">
    <property type="entry name" value="WD40"/>
    <property type="match status" value="5"/>
</dbReference>
<evidence type="ECO:0000256" key="10">
    <source>
        <dbReference type="ARBA" id="ARBA00040002"/>
    </source>
</evidence>
<keyword evidence="8" id="KW-0966">Cell projection</keyword>
<keyword evidence="3 12" id="KW-0853">WD repeat</keyword>
<accession>A0A1J1I5I4</accession>
<keyword evidence="4" id="KW-0677">Repeat</keyword>
<evidence type="ECO:0000256" key="13">
    <source>
        <dbReference type="SAM" id="MobiDB-lite"/>
    </source>
</evidence>
<keyword evidence="6" id="KW-0969">Cilium</keyword>
<dbReference type="GO" id="GO:0045504">
    <property type="term" value="F:dynein heavy chain binding"/>
    <property type="evidence" value="ECO:0007669"/>
    <property type="project" value="TreeGrafter"/>
</dbReference>
<keyword evidence="2" id="KW-0963">Cytoplasm</keyword>
<dbReference type="SUPFAM" id="SSF50978">
    <property type="entry name" value="WD40 repeat-like"/>
    <property type="match status" value="1"/>
</dbReference>
<evidence type="ECO:0000256" key="9">
    <source>
        <dbReference type="ARBA" id="ARBA00024190"/>
    </source>
</evidence>
<dbReference type="EMBL" id="CVRI01000042">
    <property type="protein sequence ID" value="CRK95557.1"/>
    <property type="molecule type" value="Genomic_DNA"/>
</dbReference>
<keyword evidence="5" id="KW-0282">Flagellum</keyword>
<evidence type="ECO:0000256" key="11">
    <source>
        <dbReference type="ARBA" id="ARBA00041557"/>
    </source>
</evidence>
<sequence length="615" mass="70782">MDDNITETVEKTDSTDILDIETALKRIKIDRDCHPSAVKPKHFIKLQLTETDDITLFEAVNLTVPKGTEEAAAVEKYNADYEYLKQGAGRNRRTSDAESQTETVLVKSRSSNTDRIKTGEKDSFVSNFEMFDTYAELEQKTKELELDDDEHRKMKITTYTKKGMEDTDEKLSKSENFRLSSMILQRLLAGNIFHEHQKRFRSMTLPDPLELNIKYLYRLEKLWAYKSSETTGMNVVDMCWCQNNSDLLAVAYGNFNYRDNKRSIFGKVLIWSIKNPVNPERQYKYDVPVTAVAFSEMKPQLMAVALYNGTVEVIDVADIHPNKEHSIVAKSERKSSPGFEPIWQIQWIQANNFEYIMAASQDGRITKYKISTGPYLVGYLQLHLHRVEGTVEALDIEHKKTFIEAYRHPQILCLQKHPQNIETYLVGTDEGCLHVCSTNFPYQHLSVLQVHKSGVHSIDYSPYSPKIFLTAGNDWTIRIWIESIFEPIIELSDGFNPIYNAYWSPIHSTIIASCTQDAVQFWDLRRKNKKPASIRTFEGKKLTVIKFSPCGRSLIIGDTEGNTHIYGLEDFPFAPHYQYDELQKALCHSLTNKHNLEKSVKQLGFLGYPSPTKKF</sequence>
<gene>
    <name evidence="14" type="ORF">CLUMA_CG009021</name>
</gene>
<dbReference type="OrthoDB" id="10259804at2759"/>
<dbReference type="GO" id="GO:0045503">
    <property type="term" value="F:dynein light chain binding"/>
    <property type="evidence" value="ECO:0007669"/>
    <property type="project" value="TreeGrafter"/>
</dbReference>
<feature type="repeat" description="WD" evidence="12">
    <location>
        <begin position="448"/>
        <end position="480"/>
    </location>
</feature>
<evidence type="ECO:0000256" key="3">
    <source>
        <dbReference type="ARBA" id="ARBA00022574"/>
    </source>
</evidence>
<dbReference type="GO" id="GO:0120293">
    <property type="term" value="C:dynein axonemal particle"/>
    <property type="evidence" value="ECO:0007669"/>
    <property type="project" value="UniProtKB-SubCell"/>
</dbReference>
<keyword evidence="7" id="KW-0206">Cytoskeleton</keyword>
<protein>
    <recommendedName>
        <fullName evidence="10">Dynein axonemal intermediate chain 4</fullName>
    </recommendedName>
    <alternativeName>
        <fullName evidence="11">WD repeat-containing protein 78</fullName>
    </alternativeName>
</protein>
<dbReference type="PROSITE" id="PS50082">
    <property type="entry name" value="WD_REPEATS_2"/>
    <property type="match status" value="1"/>
</dbReference>
<dbReference type="STRING" id="568069.A0A1J1I5I4"/>
<feature type="region of interest" description="Disordered" evidence="13">
    <location>
        <begin position="88"/>
        <end position="114"/>
    </location>
</feature>
<proteinExistence type="predicted"/>
<evidence type="ECO:0000256" key="4">
    <source>
        <dbReference type="ARBA" id="ARBA00022737"/>
    </source>
</evidence>
<dbReference type="InterPro" id="IPR036322">
    <property type="entry name" value="WD40_repeat_dom_sf"/>
</dbReference>
<dbReference type="PANTHER" id="PTHR12442:SF12">
    <property type="entry name" value="DYNEIN AXONEMAL INTERMEDIATE CHAIN 4"/>
    <property type="match status" value="1"/>
</dbReference>